<dbReference type="PANTHER" id="PTHR43022:SF1">
    <property type="entry name" value="PROTEIN SMF"/>
    <property type="match status" value="1"/>
</dbReference>
<dbReference type="Pfam" id="PF02481">
    <property type="entry name" value="DNA_processg_A"/>
    <property type="match status" value="1"/>
</dbReference>
<dbReference type="InterPro" id="IPR057666">
    <property type="entry name" value="DrpA_SLOG"/>
</dbReference>
<dbReference type="GO" id="GO:0009294">
    <property type="term" value="P:DNA-mediated transformation"/>
    <property type="evidence" value="ECO:0007669"/>
    <property type="project" value="InterPro"/>
</dbReference>
<evidence type="ECO:0000313" key="5">
    <source>
        <dbReference type="EMBL" id="NDY82282.1"/>
    </source>
</evidence>
<dbReference type="SUPFAM" id="SSF102405">
    <property type="entry name" value="MCP/YpsA-like"/>
    <property type="match status" value="1"/>
</dbReference>
<evidence type="ECO:0000259" key="4">
    <source>
        <dbReference type="Pfam" id="PF17782"/>
    </source>
</evidence>
<evidence type="ECO:0000259" key="3">
    <source>
        <dbReference type="Pfam" id="PF02481"/>
    </source>
</evidence>
<dbReference type="NCBIfam" id="TIGR00732">
    <property type="entry name" value="dprA"/>
    <property type="match status" value="1"/>
</dbReference>
<proteinExistence type="inferred from homology"/>
<gene>
    <name evidence="5" type="primary">dprA</name>
    <name evidence="5" type="ORF">G3I67_03455</name>
</gene>
<protein>
    <submittedName>
        <fullName evidence="5">DNA-protecting protein DprA</fullName>
    </submittedName>
</protein>
<dbReference type="RefSeq" id="WP_163651593.1">
    <property type="nucleotide sequence ID" value="NZ_JAAGRN010000002.1"/>
</dbReference>
<dbReference type="Gene3D" id="1.10.10.10">
    <property type="entry name" value="Winged helix-like DNA-binding domain superfamily/Winged helix DNA-binding domain"/>
    <property type="match status" value="1"/>
</dbReference>
<dbReference type="InterPro" id="IPR036388">
    <property type="entry name" value="WH-like_DNA-bd_sf"/>
</dbReference>
<evidence type="ECO:0000256" key="2">
    <source>
        <dbReference type="SAM" id="MobiDB-lite"/>
    </source>
</evidence>
<accession>A0A6B2QW39</accession>
<organism evidence="5">
    <name type="scientific">Sheuella amnicola</name>
    <dbReference type="NCBI Taxonomy" id="2707330"/>
    <lineage>
        <taxon>Bacteria</taxon>
        <taxon>Pseudomonadati</taxon>
        <taxon>Pseudomonadota</taxon>
        <taxon>Betaproteobacteria</taxon>
        <taxon>Burkholderiales</taxon>
        <taxon>Alcaligenaceae</taxon>
        <taxon>Sheuella</taxon>
    </lineage>
</organism>
<dbReference type="EMBL" id="JAAGRN010000002">
    <property type="protein sequence ID" value="NDY82282.1"/>
    <property type="molecule type" value="Genomic_DNA"/>
</dbReference>
<comment type="similarity">
    <text evidence="1">Belongs to the DprA/Smf family.</text>
</comment>
<dbReference type="Pfam" id="PF17782">
    <property type="entry name" value="WHD_DprA"/>
    <property type="match status" value="1"/>
</dbReference>
<dbReference type="Gene3D" id="3.40.50.450">
    <property type="match status" value="1"/>
</dbReference>
<dbReference type="InterPro" id="IPR003488">
    <property type="entry name" value="DprA"/>
</dbReference>
<feature type="domain" description="Smf/DprA SLOG" evidence="3">
    <location>
        <begin position="86"/>
        <end position="298"/>
    </location>
</feature>
<name>A0A6B2QW39_9BURK</name>
<feature type="domain" description="DprA winged helix" evidence="4">
    <location>
        <begin position="313"/>
        <end position="366"/>
    </location>
</feature>
<sequence length="377" mass="40738">MTITSVYDSIHAWIRFNFEPGLGLSKKHHILSLFHDPLAIYRATHDELRAKLPLSIAEQFMRPPMVNHAKLIQSALQWATQSGHQLLTPDHQNYPCLLKEMPDAPLLLFALGDLSRLETDAIAIVGSRNATVDGCENAKDFARFLSNQGICIISGLAYGIDAAAHEGALTGQIDSGGTIAVLGTGIDIIYPASHKELAANILMQNGLLLSELPPGAPPLPAHFPRRNRIVAGLSRGVLVVEAALKSGSLITARLANEMGREVFALPGSIHAPLSRGPHSLIQQGAKLVETGSDILSEFGFTNHTTSPKKEKKRQQSVQPPSSPLWQAIGYDPITEETLAMRVNMLPGLMQTELLTLELGGHIIRGANGTLQRARTKA</sequence>
<comment type="caution">
    <text evidence="5">The sequence shown here is derived from an EMBL/GenBank/DDBJ whole genome shotgun (WGS) entry which is preliminary data.</text>
</comment>
<dbReference type="InterPro" id="IPR041614">
    <property type="entry name" value="DprA_WH"/>
</dbReference>
<dbReference type="AlphaFoldDB" id="A0A6B2QW39"/>
<evidence type="ECO:0000256" key="1">
    <source>
        <dbReference type="ARBA" id="ARBA00006525"/>
    </source>
</evidence>
<dbReference type="PANTHER" id="PTHR43022">
    <property type="entry name" value="PROTEIN SMF"/>
    <property type="match status" value="1"/>
</dbReference>
<reference evidence="5" key="1">
    <citation type="submission" date="2020-02" db="EMBL/GenBank/DDBJ databases">
        <authorList>
            <person name="Chen W.-M."/>
        </authorList>
    </citation>
    <scope>NUCLEOTIDE SEQUENCE</scope>
    <source>
        <strain evidence="5">NBD-18</strain>
    </source>
</reference>
<feature type="region of interest" description="Disordered" evidence="2">
    <location>
        <begin position="301"/>
        <end position="323"/>
    </location>
</feature>